<reference evidence="2" key="1">
    <citation type="submission" date="2019-08" db="EMBL/GenBank/DDBJ databases">
        <authorList>
            <person name="Kucharzyk K."/>
            <person name="Murdoch R.W."/>
            <person name="Higgins S."/>
            <person name="Loffler F."/>
        </authorList>
    </citation>
    <scope>NUCLEOTIDE SEQUENCE</scope>
</reference>
<accession>A0A645AIL6</accession>
<evidence type="ECO:0000256" key="1">
    <source>
        <dbReference type="SAM" id="MobiDB-lite"/>
    </source>
</evidence>
<proteinExistence type="predicted"/>
<comment type="caution">
    <text evidence="2">The sequence shown here is derived from an EMBL/GenBank/DDBJ whole genome shotgun (WGS) entry which is preliminary data.</text>
</comment>
<organism evidence="2">
    <name type="scientific">bioreactor metagenome</name>
    <dbReference type="NCBI Taxonomy" id="1076179"/>
    <lineage>
        <taxon>unclassified sequences</taxon>
        <taxon>metagenomes</taxon>
        <taxon>ecological metagenomes</taxon>
    </lineage>
</organism>
<gene>
    <name evidence="2" type="ORF">SDC9_99528</name>
</gene>
<dbReference type="AlphaFoldDB" id="A0A645AIL6"/>
<dbReference type="EMBL" id="VSSQ01014017">
    <property type="protein sequence ID" value="MPM52766.1"/>
    <property type="molecule type" value="Genomic_DNA"/>
</dbReference>
<feature type="compositionally biased region" description="Basic and acidic residues" evidence="1">
    <location>
        <begin position="24"/>
        <end position="38"/>
    </location>
</feature>
<feature type="region of interest" description="Disordered" evidence="1">
    <location>
        <begin position="24"/>
        <end position="67"/>
    </location>
</feature>
<name>A0A645AIL6_9ZZZZ</name>
<protein>
    <submittedName>
        <fullName evidence="2">Uncharacterized protein</fullName>
    </submittedName>
</protein>
<sequence length="191" mass="20897">MNYIEEELRRQAAAFAALLGGGTVREKDTAEKDADRGRMQAAESEGDSALRRCPSAQTLKRDPAEGMAEWNRMLRRRSAQTFRQAANALGLTDTEVEAAAAERTQSARTGQEQAGARMGWDENRAAAIQTETSGADTVRKMGRIAGDGGAERSFRDFAETVFMVDGGMSAGELSRTFQRDARRYDGGYPLY</sequence>
<evidence type="ECO:0000313" key="2">
    <source>
        <dbReference type="EMBL" id="MPM52766.1"/>
    </source>
</evidence>